<dbReference type="EMBL" id="MFDT01000009">
    <property type="protein sequence ID" value="OGE65011.1"/>
    <property type="molecule type" value="Genomic_DNA"/>
</dbReference>
<reference evidence="1 2" key="1">
    <citation type="journal article" date="2016" name="Nat. Commun.">
        <title>Thousands of microbial genomes shed light on interconnected biogeochemical processes in an aquifer system.</title>
        <authorList>
            <person name="Anantharaman K."/>
            <person name="Brown C.T."/>
            <person name="Hug L.A."/>
            <person name="Sharon I."/>
            <person name="Castelle C.J."/>
            <person name="Probst A.J."/>
            <person name="Thomas B.C."/>
            <person name="Singh A."/>
            <person name="Wilkins M.J."/>
            <person name="Karaoz U."/>
            <person name="Brodie E.L."/>
            <person name="Williams K.H."/>
            <person name="Hubbard S.S."/>
            <person name="Banfield J.F."/>
        </authorList>
    </citation>
    <scope>NUCLEOTIDE SEQUENCE [LARGE SCALE GENOMIC DNA]</scope>
</reference>
<sequence>MNNAHEQVVIAGIPIGYSDERRGPILQAFAQRGAEPSATTLANMRSGVTSGYHIERIAAAVQILLQDDASKKNTMYSQIAKAGTAERVPLERHPQSFNSKGFIDRVSFEVGMTEIRTRRALRVMRAEVVFISDAATPTDRQAIFGLFLPAAEKYFDHPKTPQPKRIKETWAGKSIKGSYALLAAGPYAFRGVGVFTSYEVELFQAFYSQLQAEGNRLTDFDEYILLSRVHRKTDFEVAQHLREKTGIRIDKLDIPVHLNALLGTFTHSSIIGLKIYLNPD</sequence>
<accession>A0A1F5MI04</accession>
<gene>
    <name evidence="1" type="ORF">A3I48_02130</name>
</gene>
<comment type="caution">
    <text evidence="1">The sequence shown here is derived from an EMBL/GenBank/DDBJ whole genome shotgun (WGS) entry which is preliminary data.</text>
</comment>
<name>A0A1F5MI04_9BACT</name>
<dbReference type="Proteomes" id="UP000178859">
    <property type="component" value="Unassembled WGS sequence"/>
</dbReference>
<evidence type="ECO:0000313" key="2">
    <source>
        <dbReference type="Proteomes" id="UP000178859"/>
    </source>
</evidence>
<evidence type="ECO:0000313" key="1">
    <source>
        <dbReference type="EMBL" id="OGE65011.1"/>
    </source>
</evidence>
<protein>
    <submittedName>
        <fullName evidence="1">Uncharacterized protein</fullName>
    </submittedName>
</protein>
<proteinExistence type="predicted"/>
<dbReference type="AlphaFoldDB" id="A0A1F5MI04"/>
<organism evidence="1 2">
    <name type="scientific">Candidatus Daviesbacteria bacterium RIFCSPLOWO2_02_FULL_36_7</name>
    <dbReference type="NCBI Taxonomy" id="1797792"/>
    <lineage>
        <taxon>Bacteria</taxon>
        <taxon>Candidatus Daviesiibacteriota</taxon>
    </lineage>
</organism>